<reference evidence="2 3" key="1">
    <citation type="journal article" date="2023" name="Commun. Biol.">
        <title>Genome analysis of Parmales, the sister group of diatoms, reveals the evolutionary specialization of diatoms from phago-mixotrophs to photoautotrophs.</title>
        <authorList>
            <person name="Ban H."/>
            <person name="Sato S."/>
            <person name="Yoshikawa S."/>
            <person name="Yamada K."/>
            <person name="Nakamura Y."/>
            <person name="Ichinomiya M."/>
            <person name="Sato N."/>
            <person name="Blanc-Mathieu R."/>
            <person name="Endo H."/>
            <person name="Kuwata A."/>
            <person name="Ogata H."/>
        </authorList>
    </citation>
    <scope>NUCLEOTIDE SEQUENCE [LARGE SCALE GENOMIC DNA]</scope>
</reference>
<feature type="compositionally biased region" description="Pro residues" evidence="1">
    <location>
        <begin position="1"/>
        <end position="23"/>
    </location>
</feature>
<comment type="caution">
    <text evidence="2">The sequence shown here is derived from an EMBL/GenBank/DDBJ whole genome shotgun (WGS) entry which is preliminary data.</text>
</comment>
<feature type="compositionally biased region" description="Gly residues" evidence="1">
    <location>
        <begin position="43"/>
        <end position="52"/>
    </location>
</feature>
<gene>
    <name evidence="2" type="ORF">TeGR_g11882</name>
</gene>
<dbReference type="Proteomes" id="UP001165060">
    <property type="component" value="Unassembled WGS sequence"/>
</dbReference>
<keyword evidence="3" id="KW-1185">Reference proteome</keyword>
<protein>
    <submittedName>
        <fullName evidence="2">Uncharacterized protein</fullName>
    </submittedName>
</protein>
<sequence length="192" mass="19874">PSPSPSPSPAPPSGAKPSVPPRPARAKPARAKIKETEVFPGASSGGGEGGARAYGARKRSMALNSRALVPDVSSVMQATFRIKTIEGDPLACVVGTLLRAMGLNYSYDLGKFQEINGGDYLPIMAMCPGAPAPFLCVTPNTATLNGRALGAGDDDDGTRAQPVSQPFVVGGIHHIVCFLNQLRADAGYKLSE</sequence>
<evidence type="ECO:0000256" key="1">
    <source>
        <dbReference type="SAM" id="MobiDB-lite"/>
    </source>
</evidence>
<name>A0ABQ6ML08_9STRA</name>
<proteinExistence type="predicted"/>
<feature type="region of interest" description="Disordered" evidence="1">
    <location>
        <begin position="1"/>
        <end position="52"/>
    </location>
</feature>
<feature type="non-terminal residue" evidence="2">
    <location>
        <position position="1"/>
    </location>
</feature>
<evidence type="ECO:0000313" key="3">
    <source>
        <dbReference type="Proteomes" id="UP001165060"/>
    </source>
</evidence>
<organism evidence="2 3">
    <name type="scientific">Tetraparma gracilis</name>
    <dbReference type="NCBI Taxonomy" id="2962635"/>
    <lineage>
        <taxon>Eukaryota</taxon>
        <taxon>Sar</taxon>
        <taxon>Stramenopiles</taxon>
        <taxon>Ochrophyta</taxon>
        <taxon>Bolidophyceae</taxon>
        <taxon>Parmales</taxon>
        <taxon>Triparmaceae</taxon>
        <taxon>Tetraparma</taxon>
    </lineage>
</organism>
<accession>A0ABQ6ML08</accession>
<evidence type="ECO:0000313" key="2">
    <source>
        <dbReference type="EMBL" id="GMI28455.1"/>
    </source>
</evidence>
<dbReference type="EMBL" id="BRYB01001554">
    <property type="protein sequence ID" value="GMI28455.1"/>
    <property type="molecule type" value="Genomic_DNA"/>
</dbReference>